<comment type="caution">
    <text evidence="1">The sequence shown here is derived from an EMBL/GenBank/DDBJ whole genome shotgun (WGS) entry which is preliminary data.</text>
</comment>
<dbReference type="AlphaFoldDB" id="A0A0F9NQG5"/>
<protein>
    <submittedName>
        <fullName evidence="1">Uncharacterized protein</fullName>
    </submittedName>
</protein>
<gene>
    <name evidence="1" type="ORF">LCGC14_1232080</name>
</gene>
<dbReference type="EMBL" id="LAZR01006584">
    <property type="protein sequence ID" value="KKM91085.1"/>
    <property type="molecule type" value="Genomic_DNA"/>
</dbReference>
<name>A0A0F9NQG5_9ZZZZ</name>
<proteinExistence type="predicted"/>
<evidence type="ECO:0000313" key="1">
    <source>
        <dbReference type="EMBL" id="KKM91085.1"/>
    </source>
</evidence>
<reference evidence="1" key="1">
    <citation type="journal article" date="2015" name="Nature">
        <title>Complex archaea that bridge the gap between prokaryotes and eukaryotes.</title>
        <authorList>
            <person name="Spang A."/>
            <person name="Saw J.H."/>
            <person name="Jorgensen S.L."/>
            <person name="Zaremba-Niedzwiedzka K."/>
            <person name="Martijn J."/>
            <person name="Lind A.E."/>
            <person name="van Eijk R."/>
            <person name="Schleper C."/>
            <person name="Guy L."/>
            <person name="Ettema T.J."/>
        </authorList>
    </citation>
    <scope>NUCLEOTIDE SEQUENCE</scope>
</reference>
<accession>A0A0F9NQG5</accession>
<sequence length="198" mass="21661">MAKKKEAICVPQIEIAQMRVPITGRSPLICDRMKEAAREVLEGKARGKACSKKEPLDVKKFWKESLYPIPGKKNKYGFPAAAFKSAIVSACRYVKGIPMTLARGAIYVTGDFVEIKGTPVMKEDIARNNNMPGGGAAVYVVRGCFPNWSAVLFIEYRSDVLTGEMVVNLISQAGFSVGVGCMRPEKGNGGNQNGRWRL</sequence>
<organism evidence="1">
    <name type="scientific">marine sediment metagenome</name>
    <dbReference type="NCBI Taxonomy" id="412755"/>
    <lineage>
        <taxon>unclassified sequences</taxon>
        <taxon>metagenomes</taxon>
        <taxon>ecological metagenomes</taxon>
    </lineage>
</organism>